<dbReference type="Gene3D" id="3.30.420.10">
    <property type="entry name" value="Ribonuclease H-like superfamily/Ribonuclease H"/>
    <property type="match status" value="1"/>
</dbReference>
<dbReference type="AlphaFoldDB" id="A0A1C7LJZ8"/>
<dbReference type="GO" id="GO:0046872">
    <property type="term" value="F:metal ion binding"/>
    <property type="evidence" value="ECO:0007669"/>
    <property type="project" value="UniProtKB-KW"/>
</dbReference>
<name>A0A1C7LJZ8_GRIFR</name>
<evidence type="ECO:0000259" key="8">
    <source>
        <dbReference type="PROSITE" id="PS50879"/>
    </source>
</evidence>
<dbReference type="PANTHER" id="PTHR10642:SF26">
    <property type="entry name" value="RIBONUCLEASE H1"/>
    <property type="match status" value="1"/>
</dbReference>
<dbReference type="OrthoDB" id="245563at2759"/>
<dbReference type="GO" id="GO:0003676">
    <property type="term" value="F:nucleic acid binding"/>
    <property type="evidence" value="ECO:0007669"/>
    <property type="project" value="InterPro"/>
</dbReference>
<sequence length="162" mass="18113">MNGEHILIKTDSQYSMRCVRERLPTYKRNGWRSAKGEPVKNVTLIKYLDALLHQRGALGQRVHLQYVRGHAGEEGNEGADRLANLGAMLPALPDRDWDVLTAEVHRAIEAALDRQTYGVPSTDNMRGITAPPAKAIAAHHHIKLSRPTIAATFQSRCWTDKI</sequence>
<proteinExistence type="inferred from homology"/>
<dbReference type="GO" id="GO:0043137">
    <property type="term" value="P:DNA replication, removal of RNA primer"/>
    <property type="evidence" value="ECO:0007669"/>
    <property type="project" value="TreeGrafter"/>
</dbReference>
<dbReference type="Pfam" id="PF00075">
    <property type="entry name" value="RNase_H"/>
    <property type="match status" value="1"/>
</dbReference>
<dbReference type="InterPro" id="IPR002156">
    <property type="entry name" value="RNaseH_domain"/>
</dbReference>
<dbReference type="PANTHER" id="PTHR10642">
    <property type="entry name" value="RIBONUCLEASE H1"/>
    <property type="match status" value="1"/>
</dbReference>
<evidence type="ECO:0000313" key="10">
    <source>
        <dbReference type="Proteomes" id="UP000092993"/>
    </source>
</evidence>
<evidence type="ECO:0000256" key="7">
    <source>
        <dbReference type="ARBA" id="ARBA00022801"/>
    </source>
</evidence>
<dbReference type="SUPFAM" id="SSF53098">
    <property type="entry name" value="Ribonuclease H-like"/>
    <property type="match status" value="1"/>
</dbReference>
<evidence type="ECO:0000256" key="6">
    <source>
        <dbReference type="ARBA" id="ARBA00022759"/>
    </source>
</evidence>
<comment type="caution">
    <text evidence="9">The sequence shown here is derived from an EMBL/GenBank/DDBJ whole genome shotgun (WGS) entry which is preliminary data.</text>
</comment>
<keyword evidence="5" id="KW-0479">Metal-binding</keyword>
<dbReference type="PROSITE" id="PS50879">
    <property type="entry name" value="RNASE_H_1"/>
    <property type="match status" value="1"/>
</dbReference>
<keyword evidence="4" id="KW-0540">Nuclease</keyword>
<dbReference type="InterPro" id="IPR036397">
    <property type="entry name" value="RNaseH_sf"/>
</dbReference>
<evidence type="ECO:0000256" key="1">
    <source>
        <dbReference type="ARBA" id="ARBA00000077"/>
    </source>
</evidence>
<evidence type="ECO:0000256" key="2">
    <source>
        <dbReference type="ARBA" id="ARBA00005300"/>
    </source>
</evidence>
<evidence type="ECO:0000256" key="3">
    <source>
        <dbReference type="ARBA" id="ARBA00012180"/>
    </source>
</evidence>
<comment type="similarity">
    <text evidence="2">Belongs to the RNase H family.</text>
</comment>
<evidence type="ECO:0000313" key="9">
    <source>
        <dbReference type="EMBL" id="OBZ65043.1"/>
    </source>
</evidence>
<dbReference type="EMBL" id="LUGG01000059">
    <property type="protein sequence ID" value="OBZ65043.1"/>
    <property type="molecule type" value="Genomic_DNA"/>
</dbReference>
<dbReference type="EC" id="3.1.26.4" evidence="3"/>
<evidence type="ECO:0000256" key="5">
    <source>
        <dbReference type="ARBA" id="ARBA00022723"/>
    </source>
</evidence>
<keyword evidence="6" id="KW-0255">Endonuclease</keyword>
<accession>A0A1C7LJZ8</accession>
<comment type="catalytic activity">
    <reaction evidence="1">
        <text>Endonucleolytic cleavage to 5'-phosphomonoester.</text>
        <dbReference type="EC" id="3.1.26.4"/>
    </reaction>
</comment>
<dbReference type="STRING" id="5627.A0A1C7LJZ8"/>
<dbReference type="InterPro" id="IPR050092">
    <property type="entry name" value="RNase_H"/>
</dbReference>
<gene>
    <name evidence="9" type="primary">rnhA</name>
    <name evidence="9" type="ORF">A0H81_14952</name>
</gene>
<evidence type="ECO:0000256" key="4">
    <source>
        <dbReference type="ARBA" id="ARBA00022722"/>
    </source>
</evidence>
<dbReference type="InterPro" id="IPR012337">
    <property type="entry name" value="RNaseH-like_sf"/>
</dbReference>
<dbReference type="GO" id="GO:0004523">
    <property type="term" value="F:RNA-DNA hybrid ribonuclease activity"/>
    <property type="evidence" value="ECO:0007669"/>
    <property type="project" value="UniProtKB-EC"/>
</dbReference>
<organism evidence="9 10">
    <name type="scientific">Grifola frondosa</name>
    <name type="common">Maitake</name>
    <name type="synonym">Polyporus frondosus</name>
    <dbReference type="NCBI Taxonomy" id="5627"/>
    <lineage>
        <taxon>Eukaryota</taxon>
        <taxon>Fungi</taxon>
        <taxon>Dikarya</taxon>
        <taxon>Basidiomycota</taxon>
        <taxon>Agaricomycotina</taxon>
        <taxon>Agaricomycetes</taxon>
        <taxon>Polyporales</taxon>
        <taxon>Grifolaceae</taxon>
        <taxon>Grifola</taxon>
    </lineage>
</organism>
<feature type="domain" description="RNase H type-1" evidence="8">
    <location>
        <begin position="1"/>
        <end position="88"/>
    </location>
</feature>
<reference evidence="9 10" key="1">
    <citation type="submission" date="2016-03" db="EMBL/GenBank/DDBJ databases">
        <title>Whole genome sequencing of Grifola frondosa 9006-11.</title>
        <authorList>
            <person name="Min B."/>
            <person name="Park H."/>
            <person name="Kim J.-G."/>
            <person name="Cho H."/>
            <person name="Oh Y.-L."/>
            <person name="Kong W.-S."/>
            <person name="Choi I.-G."/>
        </authorList>
    </citation>
    <scope>NUCLEOTIDE SEQUENCE [LARGE SCALE GENOMIC DNA]</scope>
    <source>
        <strain evidence="9 10">9006-11</strain>
    </source>
</reference>
<dbReference type="Proteomes" id="UP000092993">
    <property type="component" value="Unassembled WGS sequence"/>
</dbReference>
<keyword evidence="10" id="KW-1185">Reference proteome</keyword>
<protein>
    <recommendedName>
        <fullName evidence="3">ribonuclease H</fullName>
        <ecNumber evidence="3">3.1.26.4</ecNumber>
    </recommendedName>
</protein>
<keyword evidence="7" id="KW-0378">Hydrolase</keyword>